<proteinExistence type="predicted"/>
<gene>
    <name evidence="1" type="ORF">DPMN_070489</name>
</gene>
<protein>
    <submittedName>
        <fullName evidence="1">Uncharacterized protein</fullName>
    </submittedName>
</protein>
<sequence>MTIKKNTIELMKHQYCGNIFRLLRSLSVPLYSGEVGDGVSVFGVALCSWRLTSLLRRLKLHFQPEWVFRKREKASFLHIVMESKNMG</sequence>
<organism evidence="1 2">
    <name type="scientific">Dreissena polymorpha</name>
    <name type="common">Zebra mussel</name>
    <name type="synonym">Mytilus polymorpha</name>
    <dbReference type="NCBI Taxonomy" id="45954"/>
    <lineage>
        <taxon>Eukaryota</taxon>
        <taxon>Metazoa</taxon>
        <taxon>Spiralia</taxon>
        <taxon>Lophotrochozoa</taxon>
        <taxon>Mollusca</taxon>
        <taxon>Bivalvia</taxon>
        <taxon>Autobranchia</taxon>
        <taxon>Heteroconchia</taxon>
        <taxon>Euheterodonta</taxon>
        <taxon>Imparidentia</taxon>
        <taxon>Neoheterodontei</taxon>
        <taxon>Myida</taxon>
        <taxon>Dreissenoidea</taxon>
        <taxon>Dreissenidae</taxon>
        <taxon>Dreissena</taxon>
    </lineage>
</organism>
<accession>A0A9D4BV52</accession>
<evidence type="ECO:0000313" key="1">
    <source>
        <dbReference type="EMBL" id="KAH3710990.1"/>
    </source>
</evidence>
<dbReference type="EMBL" id="JAIWYP010000014">
    <property type="protein sequence ID" value="KAH3710990.1"/>
    <property type="molecule type" value="Genomic_DNA"/>
</dbReference>
<reference evidence="1" key="2">
    <citation type="submission" date="2020-11" db="EMBL/GenBank/DDBJ databases">
        <authorList>
            <person name="McCartney M.A."/>
            <person name="Auch B."/>
            <person name="Kono T."/>
            <person name="Mallez S."/>
            <person name="Becker A."/>
            <person name="Gohl D.M."/>
            <person name="Silverstein K.A.T."/>
            <person name="Koren S."/>
            <person name="Bechman K.B."/>
            <person name="Herman A."/>
            <person name="Abrahante J.E."/>
            <person name="Garbe J."/>
        </authorList>
    </citation>
    <scope>NUCLEOTIDE SEQUENCE</scope>
    <source>
        <strain evidence="1">Duluth1</strain>
        <tissue evidence="1">Whole animal</tissue>
    </source>
</reference>
<dbReference type="AlphaFoldDB" id="A0A9D4BV52"/>
<comment type="caution">
    <text evidence="1">The sequence shown here is derived from an EMBL/GenBank/DDBJ whole genome shotgun (WGS) entry which is preliminary data.</text>
</comment>
<evidence type="ECO:0000313" key="2">
    <source>
        <dbReference type="Proteomes" id="UP000828390"/>
    </source>
</evidence>
<name>A0A9D4BV52_DREPO</name>
<dbReference type="Proteomes" id="UP000828390">
    <property type="component" value="Unassembled WGS sequence"/>
</dbReference>
<keyword evidence="2" id="KW-1185">Reference proteome</keyword>
<reference evidence="1" key="1">
    <citation type="journal article" date="2019" name="bioRxiv">
        <title>The Genome of the Zebra Mussel, Dreissena polymorpha: A Resource for Invasive Species Research.</title>
        <authorList>
            <person name="McCartney M.A."/>
            <person name="Auch B."/>
            <person name="Kono T."/>
            <person name="Mallez S."/>
            <person name="Zhang Y."/>
            <person name="Obille A."/>
            <person name="Becker A."/>
            <person name="Abrahante J.E."/>
            <person name="Garbe J."/>
            <person name="Badalamenti J.P."/>
            <person name="Herman A."/>
            <person name="Mangelson H."/>
            <person name="Liachko I."/>
            <person name="Sullivan S."/>
            <person name="Sone E.D."/>
            <person name="Koren S."/>
            <person name="Silverstein K.A.T."/>
            <person name="Beckman K.B."/>
            <person name="Gohl D.M."/>
        </authorList>
    </citation>
    <scope>NUCLEOTIDE SEQUENCE</scope>
    <source>
        <strain evidence="1">Duluth1</strain>
        <tissue evidence="1">Whole animal</tissue>
    </source>
</reference>